<proteinExistence type="predicted"/>
<evidence type="ECO:0000313" key="3">
    <source>
        <dbReference type="Proteomes" id="UP000270296"/>
    </source>
</evidence>
<feature type="region of interest" description="Disordered" evidence="1">
    <location>
        <begin position="19"/>
        <end position="46"/>
    </location>
</feature>
<dbReference type="EMBL" id="UZAM01011186">
    <property type="protein sequence ID" value="VDP15112.1"/>
    <property type="molecule type" value="Genomic_DNA"/>
</dbReference>
<dbReference type="WBParaSite" id="SBAD_0000833801-mRNA-1">
    <property type="protein sequence ID" value="SBAD_0000833801-mRNA-1"/>
    <property type="gene ID" value="SBAD_0000833801"/>
</dbReference>
<dbReference type="AlphaFoldDB" id="A0A183IWP2"/>
<accession>A0A183IWP2</accession>
<sequence>MGGPGSGLRFGASLVASQLRKPTVDGPVERDSDSATVTSHWHDAKNKTEMRDACDTSATLREQGHEAGDGKKHLLLLRLNRDDDVATQRESRL</sequence>
<keyword evidence="3" id="KW-1185">Reference proteome</keyword>
<gene>
    <name evidence="2" type="ORF">SBAD_LOCUS8039</name>
</gene>
<dbReference type="Proteomes" id="UP000270296">
    <property type="component" value="Unassembled WGS sequence"/>
</dbReference>
<evidence type="ECO:0000256" key="1">
    <source>
        <dbReference type="SAM" id="MobiDB-lite"/>
    </source>
</evidence>
<evidence type="ECO:0000313" key="2">
    <source>
        <dbReference type="EMBL" id="VDP15112.1"/>
    </source>
</evidence>
<organism evidence="4">
    <name type="scientific">Soboliphyme baturini</name>
    <dbReference type="NCBI Taxonomy" id="241478"/>
    <lineage>
        <taxon>Eukaryota</taxon>
        <taxon>Metazoa</taxon>
        <taxon>Ecdysozoa</taxon>
        <taxon>Nematoda</taxon>
        <taxon>Enoplea</taxon>
        <taxon>Dorylaimia</taxon>
        <taxon>Dioctophymatida</taxon>
        <taxon>Dioctophymatoidea</taxon>
        <taxon>Soboliphymatidae</taxon>
        <taxon>Soboliphyme</taxon>
    </lineage>
</organism>
<evidence type="ECO:0000313" key="4">
    <source>
        <dbReference type="WBParaSite" id="SBAD_0000833801-mRNA-1"/>
    </source>
</evidence>
<reference evidence="4" key="1">
    <citation type="submission" date="2016-06" db="UniProtKB">
        <authorList>
            <consortium name="WormBaseParasite"/>
        </authorList>
    </citation>
    <scope>IDENTIFICATION</scope>
</reference>
<protein>
    <submittedName>
        <fullName evidence="4">Secreted protein</fullName>
    </submittedName>
</protein>
<name>A0A183IWP2_9BILA</name>
<reference evidence="2 3" key="2">
    <citation type="submission" date="2018-11" db="EMBL/GenBank/DDBJ databases">
        <authorList>
            <consortium name="Pathogen Informatics"/>
        </authorList>
    </citation>
    <scope>NUCLEOTIDE SEQUENCE [LARGE SCALE GENOMIC DNA]</scope>
</reference>